<organism evidence="1 2">
    <name type="scientific">Gonium pectorale</name>
    <name type="common">Green alga</name>
    <dbReference type="NCBI Taxonomy" id="33097"/>
    <lineage>
        <taxon>Eukaryota</taxon>
        <taxon>Viridiplantae</taxon>
        <taxon>Chlorophyta</taxon>
        <taxon>core chlorophytes</taxon>
        <taxon>Chlorophyceae</taxon>
        <taxon>CS clade</taxon>
        <taxon>Chlamydomonadales</taxon>
        <taxon>Volvocaceae</taxon>
        <taxon>Gonium</taxon>
    </lineage>
</organism>
<dbReference type="EMBL" id="LSYV01000024">
    <property type="protein sequence ID" value="KXZ49047.1"/>
    <property type="molecule type" value="Genomic_DNA"/>
</dbReference>
<evidence type="ECO:0000313" key="2">
    <source>
        <dbReference type="Proteomes" id="UP000075714"/>
    </source>
</evidence>
<proteinExistence type="predicted"/>
<dbReference type="AlphaFoldDB" id="A0A150GGW5"/>
<gene>
    <name evidence="1" type="ORF">GPECTOR_23g133</name>
</gene>
<evidence type="ECO:0000313" key="1">
    <source>
        <dbReference type="EMBL" id="KXZ49047.1"/>
    </source>
</evidence>
<protein>
    <recommendedName>
        <fullName evidence="3">Metallo-beta-lactamase domain-containing protein</fullName>
    </recommendedName>
</protein>
<dbReference type="OrthoDB" id="421671at2759"/>
<reference evidence="2" key="1">
    <citation type="journal article" date="2016" name="Nat. Commun.">
        <title>The Gonium pectorale genome demonstrates co-option of cell cycle regulation during the evolution of multicellularity.</title>
        <authorList>
            <person name="Hanschen E.R."/>
            <person name="Marriage T.N."/>
            <person name="Ferris P.J."/>
            <person name="Hamaji T."/>
            <person name="Toyoda A."/>
            <person name="Fujiyama A."/>
            <person name="Neme R."/>
            <person name="Noguchi H."/>
            <person name="Minakuchi Y."/>
            <person name="Suzuki M."/>
            <person name="Kawai-Toyooka H."/>
            <person name="Smith D.R."/>
            <person name="Sparks H."/>
            <person name="Anderson J."/>
            <person name="Bakaric R."/>
            <person name="Luria V."/>
            <person name="Karger A."/>
            <person name="Kirschner M.W."/>
            <person name="Durand P.M."/>
            <person name="Michod R.E."/>
            <person name="Nozaki H."/>
            <person name="Olson B.J."/>
        </authorList>
    </citation>
    <scope>NUCLEOTIDE SEQUENCE [LARGE SCALE GENOMIC DNA]</scope>
    <source>
        <strain evidence="2">NIES-2863</strain>
    </source>
</reference>
<comment type="caution">
    <text evidence="1">The sequence shown here is derived from an EMBL/GenBank/DDBJ whole genome shotgun (WGS) entry which is preliminary data.</text>
</comment>
<dbReference type="Gene3D" id="3.60.15.10">
    <property type="entry name" value="Ribonuclease Z/Hydroxyacylglutathione hydrolase-like"/>
    <property type="match status" value="1"/>
</dbReference>
<name>A0A150GGW5_GONPE</name>
<accession>A0A150GGW5</accession>
<dbReference type="SUPFAM" id="SSF56281">
    <property type="entry name" value="Metallo-hydrolase/oxidoreductase"/>
    <property type="match status" value="1"/>
</dbReference>
<dbReference type="InterPro" id="IPR036866">
    <property type="entry name" value="RibonucZ/Hydroxyglut_hydro"/>
</dbReference>
<dbReference type="PANTHER" id="PTHR33835:SF1">
    <property type="entry name" value="METALLO-BETA-LACTAMASE DOMAIN-CONTAINING PROTEIN"/>
    <property type="match status" value="1"/>
</dbReference>
<dbReference type="InterPro" id="IPR025638">
    <property type="entry name" value="DUF4336"/>
</dbReference>
<dbReference type="PANTHER" id="PTHR33835">
    <property type="entry name" value="YALI0C07656P"/>
    <property type="match status" value="1"/>
</dbReference>
<sequence>MYRPSLSRQTSDPLPPLGSKATGLVQLGEALWCLRQDFWITENIYLNSHVIRLSSGSLLVISPPARTEEAEALLESLPGGCAAVEHVVLPNLSPEHWIHAAGWASKFASDATLWVVPGVLEGRSVAGLAGFPQQAAQLRSAFRRITSLPDSGPLPGLGGELAVSTFHEGWGLFSEAVLLLRDARAIVFSDMAFAIYDHPVSPLVGREVSKLVGIYRRLGAPLATPMMRKDPAAGRAWLETVLSWDFDTVLPGHLDPRVGPGGKDAVRECFGFLLH</sequence>
<keyword evidence="2" id="KW-1185">Reference proteome</keyword>
<dbReference type="Pfam" id="PF14234">
    <property type="entry name" value="DUF4336"/>
    <property type="match status" value="1"/>
</dbReference>
<evidence type="ECO:0008006" key="3">
    <source>
        <dbReference type="Google" id="ProtNLM"/>
    </source>
</evidence>
<dbReference type="Proteomes" id="UP000075714">
    <property type="component" value="Unassembled WGS sequence"/>
</dbReference>